<accession>A0A1W9YXG6</accession>
<dbReference type="Proteomes" id="UP000192366">
    <property type="component" value="Unassembled WGS sequence"/>
</dbReference>
<gene>
    <name evidence="1" type="ORF">BST17_13515</name>
</gene>
<dbReference type="AlphaFoldDB" id="A0A1W9YXG6"/>
<dbReference type="RefSeq" id="WP_083058733.1">
    <property type="nucleotide sequence ID" value="NZ_JACKVM010000016.1"/>
</dbReference>
<evidence type="ECO:0000313" key="1">
    <source>
        <dbReference type="EMBL" id="ORA04753.1"/>
    </source>
</evidence>
<protein>
    <submittedName>
        <fullName evidence="1">Uncharacterized protein</fullName>
    </submittedName>
</protein>
<proteinExistence type="predicted"/>
<organism evidence="1 2">
    <name type="scientific">Mycolicibacterium bacteremicum</name>
    <name type="common">Mycobacterium bacteremicum</name>
    <dbReference type="NCBI Taxonomy" id="564198"/>
    <lineage>
        <taxon>Bacteria</taxon>
        <taxon>Bacillati</taxon>
        <taxon>Actinomycetota</taxon>
        <taxon>Actinomycetes</taxon>
        <taxon>Mycobacteriales</taxon>
        <taxon>Mycobacteriaceae</taxon>
        <taxon>Mycolicibacterium</taxon>
    </lineage>
</organism>
<evidence type="ECO:0000313" key="2">
    <source>
        <dbReference type="Proteomes" id="UP000192366"/>
    </source>
</evidence>
<dbReference type="EMBL" id="MVHJ01000009">
    <property type="protein sequence ID" value="ORA04753.1"/>
    <property type="molecule type" value="Genomic_DNA"/>
</dbReference>
<sequence>MADEAWSELTSGPEPVVRLAADDLQQARRARTRLRDDDGEIAVILDIKVAVAADVRSAYARLDGADGVRYAGTVNGLAGLIADIESAGVADGVTLVNATGADAATPQDLAELGRTVLGLLEQRNRACA</sequence>
<keyword evidence="2" id="KW-1185">Reference proteome</keyword>
<reference evidence="1 2" key="1">
    <citation type="submission" date="2017-02" db="EMBL/GenBank/DDBJ databases">
        <title>The new phylogeny of genus Mycobacterium.</title>
        <authorList>
            <person name="Tortoli E."/>
            <person name="Trovato A."/>
            <person name="Cirillo D.M."/>
        </authorList>
    </citation>
    <scope>NUCLEOTIDE SEQUENCE [LARGE SCALE GENOMIC DNA]</scope>
    <source>
        <strain evidence="1 2">DSM 45578</strain>
    </source>
</reference>
<name>A0A1W9YXG6_MYCBA</name>
<comment type="caution">
    <text evidence="1">The sequence shown here is derived from an EMBL/GenBank/DDBJ whole genome shotgun (WGS) entry which is preliminary data.</text>
</comment>
<dbReference type="STRING" id="564198.BST17_13515"/>